<feature type="modified residue" description="4-aspartylphosphate" evidence="11">
    <location>
        <position position="696"/>
    </location>
</feature>
<dbReference type="CDD" id="cd00082">
    <property type="entry name" value="HisKA"/>
    <property type="match status" value="1"/>
</dbReference>
<dbReference type="CDD" id="cd16922">
    <property type="entry name" value="HATPase_EvgS-ArcB-TorS-like"/>
    <property type="match status" value="1"/>
</dbReference>
<evidence type="ECO:0000313" key="16">
    <source>
        <dbReference type="EMBL" id="TWX72275.1"/>
    </source>
</evidence>
<keyword evidence="12" id="KW-0812">Transmembrane</keyword>
<gene>
    <name evidence="15" type="ORF">ESZ26_03125</name>
    <name evidence="16" type="ORF">ESZ27_00240</name>
</gene>
<keyword evidence="12" id="KW-1133">Transmembrane helix</keyword>
<dbReference type="PANTHER" id="PTHR45339:SF1">
    <property type="entry name" value="HYBRID SIGNAL TRANSDUCTION HISTIDINE KINASE J"/>
    <property type="match status" value="1"/>
</dbReference>
<dbReference type="InterPro" id="IPR003594">
    <property type="entry name" value="HATPase_dom"/>
</dbReference>
<evidence type="ECO:0000256" key="12">
    <source>
        <dbReference type="SAM" id="Phobius"/>
    </source>
</evidence>
<organism evidence="16 18">
    <name type="scientific">Colwellia hornerae</name>
    <dbReference type="NCBI Taxonomy" id="89402"/>
    <lineage>
        <taxon>Bacteria</taxon>
        <taxon>Pseudomonadati</taxon>
        <taxon>Pseudomonadota</taxon>
        <taxon>Gammaproteobacteria</taxon>
        <taxon>Alteromonadales</taxon>
        <taxon>Colwelliaceae</taxon>
        <taxon>Colwellia</taxon>
    </lineage>
</organism>
<protein>
    <recommendedName>
        <fullName evidence="10">Sensory/regulatory protein RpfC</fullName>
        <ecNumber evidence="2">2.7.13.3</ecNumber>
    </recommendedName>
</protein>
<dbReference type="SUPFAM" id="SSF52172">
    <property type="entry name" value="CheY-like"/>
    <property type="match status" value="1"/>
</dbReference>
<evidence type="ECO:0000256" key="4">
    <source>
        <dbReference type="ARBA" id="ARBA00022679"/>
    </source>
</evidence>
<evidence type="ECO:0000256" key="1">
    <source>
        <dbReference type="ARBA" id="ARBA00000085"/>
    </source>
</evidence>
<keyword evidence="6" id="KW-0418">Kinase</keyword>
<dbReference type="InterPro" id="IPR001789">
    <property type="entry name" value="Sig_transdc_resp-reg_receiver"/>
</dbReference>
<evidence type="ECO:0000256" key="6">
    <source>
        <dbReference type="ARBA" id="ARBA00022777"/>
    </source>
</evidence>
<dbReference type="Gene3D" id="3.30.565.10">
    <property type="entry name" value="Histidine kinase-like ATPase, C-terminal domain"/>
    <property type="match status" value="1"/>
</dbReference>
<feature type="domain" description="Histidine kinase" evidence="13">
    <location>
        <begin position="402"/>
        <end position="623"/>
    </location>
</feature>
<feature type="transmembrane region" description="Helical" evidence="12">
    <location>
        <begin position="297"/>
        <end position="314"/>
    </location>
</feature>
<dbReference type="Proteomes" id="UP000321917">
    <property type="component" value="Unassembled WGS sequence"/>
</dbReference>
<keyword evidence="8" id="KW-0902">Two-component regulatory system</keyword>
<evidence type="ECO:0000256" key="8">
    <source>
        <dbReference type="ARBA" id="ARBA00023012"/>
    </source>
</evidence>
<feature type="domain" description="Response regulatory" evidence="14">
    <location>
        <begin position="647"/>
        <end position="766"/>
    </location>
</feature>
<proteinExistence type="predicted"/>
<dbReference type="OrthoDB" id="9797243at2"/>
<dbReference type="SUPFAM" id="SSF55874">
    <property type="entry name" value="ATPase domain of HSP90 chaperone/DNA topoisomerase II/histidine kinase"/>
    <property type="match status" value="1"/>
</dbReference>
<dbReference type="SMART" id="SM01358">
    <property type="entry name" value="HBM"/>
    <property type="match status" value="1"/>
</dbReference>
<dbReference type="InterPro" id="IPR003661">
    <property type="entry name" value="HisK_dim/P_dom"/>
</dbReference>
<dbReference type="FunFam" id="3.30.565.10:FF:000010">
    <property type="entry name" value="Sensor histidine kinase RcsC"/>
    <property type="match status" value="1"/>
</dbReference>
<evidence type="ECO:0000256" key="9">
    <source>
        <dbReference type="ARBA" id="ARBA00064003"/>
    </source>
</evidence>
<dbReference type="PROSITE" id="PS50110">
    <property type="entry name" value="RESPONSE_REGULATORY"/>
    <property type="match status" value="1"/>
</dbReference>
<dbReference type="PRINTS" id="PR00344">
    <property type="entry name" value="BCTRLSENSOR"/>
</dbReference>
<evidence type="ECO:0000259" key="13">
    <source>
        <dbReference type="PROSITE" id="PS50109"/>
    </source>
</evidence>
<keyword evidence="4" id="KW-0808">Transferase</keyword>
<dbReference type="InterPro" id="IPR005467">
    <property type="entry name" value="His_kinase_dom"/>
</dbReference>
<evidence type="ECO:0000259" key="14">
    <source>
        <dbReference type="PROSITE" id="PS50110"/>
    </source>
</evidence>
<dbReference type="Pfam" id="PF02518">
    <property type="entry name" value="HATPase_c"/>
    <property type="match status" value="1"/>
</dbReference>
<evidence type="ECO:0000313" key="15">
    <source>
        <dbReference type="EMBL" id="TWX62393.1"/>
    </source>
</evidence>
<keyword evidence="17" id="KW-1185">Reference proteome</keyword>
<evidence type="ECO:0000313" key="18">
    <source>
        <dbReference type="Proteomes" id="UP000321917"/>
    </source>
</evidence>
<dbReference type="Pfam" id="PF00072">
    <property type="entry name" value="Response_reg"/>
    <property type="match status" value="1"/>
</dbReference>
<evidence type="ECO:0000313" key="17">
    <source>
        <dbReference type="Proteomes" id="UP000321525"/>
    </source>
</evidence>
<dbReference type="InterPro" id="IPR011006">
    <property type="entry name" value="CheY-like_superfamily"/>
</dbReference>
<evidence type="ECO:0000256" key="7">
    <source>
        <dbReference type="ARBA" id="ARBA00022840"/>
    </source>
</evidence>
<dbReference type="EMBL" id="VOLQ01000001">
    <property type="protein sequence ID" value="TWX72275.1"/>
    <property type="molecule type" value="Genomic_DNA"/>
</dbReference>
<dbReference type="PANTHER" id="PTHR45339">
    <property type="entry name" value="HYBRID SIGNAL TRANSDUCTION HISTIDINE KINASE J"/>
    <property type="match status" value="1"/>
</dbReference>
<comment type="catalytic activity">
    <reaction evidence="1">
        <text>ATP + protein L-histidine = ADP + protein N-phospho-L-histidine.</text>
        <dbReference type="EC" id="2.7.13.3"/>
    </reaction>
</comment>
<dbReference type="Pfam" id="PF00512">
    <property type="entry name" value="HisKA"/>
    <property type="match status" value="1"/>
</dbReference>
<dbReference type="InterPro" id="IPR036097">
    <property type="entry name" value="HisK_dim/P_sf"/>
</dbReference>
<dbReference type="SUPFAM" id="SSF47384">
    <property type="entry name" value="Homodimeric domain of signal transducing histidine kinase"/>
    <property type="match status" value="1"/>
</dbReference>
<comment type="subunit">
    <text evidence="9">At low DSF concentrations, interacts with RpfF.</text>
</comment>
<dbReference type="EC" id="2.7.13.3" evidence="2"/>
<evidence type="ECO:0000256" key="10">
    <source>
        <dbReference type="ARBA" id="ARBA00068150"/>
    </source>
</evidence>
<comment type="caution">
    <text evidence="16">The sequence shown here is derived from an EMBL/GenBank/DDBJ whole genome shotgun (WGS) entry which is preliminary data.</text>
</comment>
<dbReference type="PROSITE" id="PS50109">
    <property type="entry name" value="HIS_KIN"/>
    <property type="match status" value="1"/>
</dbReference>
<name>A0A5C6QT40_9GAMM</name>
<dbReference type="AlphaFoldDB" id="A0A5C6QT40"/>
<sequence length="768" mass="85599">MVSAMFRSLKAQLIFSLTIIILLFIGQETVSYQSQKLFVTGLTSNQEIVDTVVQVKTLEKDVLDLQRNVLIYKENQAPSVLKRLNDIMSSVTRKLDITSLFINRYNIGTNQQVAIESMRNHLKAYRENFDSVVLLIDKKSELFNKTIVTQLNHLTSITAEASNGIHLNQSIQNADLTTKRLGDLTSALQLAAYQYFILPNTENIMNFQHIFSQVESTAAPLNINGFTSTLTTLSSDFKLLTQVTRNYNYLVNVVMSGSANEFLYLAKNLSEVALTHLNSSNAHLNTLVDESIVRGNIMFILGIFLTSLITVYILKRLIFPIEKVTQVFDALAENKIINEQFELNVNRADEIGHLMKSASIFQLKNQQTNDLLIQSQQLNQQLVLSQKKAEQATKAKSMFLANMSHEIRTPMNGVVGMLSLLSNTPLNDEQKEYINLVNSSSESLLTLINSILDYSKIESGKLEIESIHFNIADIINEVVIIMNALAEKKSLALNIKSMSLCQETVIGDPTRLKQILINLISNAIKFTEQGSIDLEVELIVIDKEKLNFSCKVSDSGIGLSKEQQQNIFTPFSQADNSTTRKYGGTGLGLTIVKQLCELMSGDIKINSTLDKGSCFAFNLVYGKPENDIADSTDKNVAIKNVNLSFKKILLVEDNRINQIVATKILSKLKLTADIAVNGINALEKLNSTSYDLILMDCQMPEMDGYQTTEAIRAGQAGKEHQDIAIIAMTANAMKGDKEKCLSAGMNDYLAKPIDIIKLQQKLTNWIPS</sequence>
<dbReference type="EMBL" id="VOLR01000003">
    <property type="protein sequence ID" value="TWX62393.1"/>
    <property type="molecule type" value="Genomic_DNA"/>
</dbReference>
<evidence type="ECO:0000256" key="5">
    <source>
        <dbReference type="ARBA" id="ARBA00022741"/>
    </source>
</evidence>
<dbReference type="Gene3D" id="3.40.50.2300">
    <property type="match status" value="1"/>
</dbReference>
<dbReference type="InterPro" id="IPR032255">
    <property type="entry name" value="HBM"/>
</dbReference>
<dbReference type="Gene3D" id="1.10.287.130">
    <property type="match status" value="1"/>
</dbReference>
<dbReference type="InterPro" id="IPR036890">
    <property type="entry name" value="HATPase_C_sf"/>
</dbReference>
<evidence type="ECO:0000256" key="3">
    <source>
        <dbReference type="ARBA" id="ARBA00022553"/>
    </source>
</evidence>
<dbReference type="InterPro" id="IPR004358">
    <property type="entry name" value="Sig_transdc_His_kin-like_C"/>
</dbReference>
<accession>A0A5C6QT40</accession>
<dbReference type="GO" id="GO:0005524">
    <property type="term" value="F:ATP binding"/>
    <property type="evidence" value="ECO:0007669"/>
    <property type="project" value="UniProtKB-KW"/>
</dbReference>
<dbReference type="SMART" id="SM00448">
    <property type="entry name" value="REC"/>
    <property type="match status" value="1"/>
</dbReference>
<keyword evidence="3 11" id="KW-0597">Phosphoprotein</keyword>
<dbReference type="SMART" id="SM00387">
    <property type="entry name" value="HATPase_c"/>
    <property type="match status" value="1"/>
</dbReference>
<evidence type="ECO:0000256" key="2">
    <source>
        <dbReference type="ARBA" id="ARBA00012438"/>
    </source>
</evidence>
<dbReference type="FunFam" id="1.10.287.130:FF:000002">
    <property type="entry name" value="Two-component osmosensing histidine kinase"/>
    <property type="match status" value="1"/>
</dbReference>
<keyword evidence="7" id="KW-0067">ATP-binding</keyword>
<dbReference type="CDD" id="cd17546">
    <property type="entry name" value="REC_hyHK_CKI1_RcsC-like"/>
    <property type="match status" value="1"/>
</dbReference>
<dbReference type="GO" id="GO:0000155">
    <property type="term" value="F:phosphorelay sensor kinase activity"/>
    <property type="evidence" value="ECO:0007669"/>
    <property type="project" value="InterPro"/>
</dbReference>
<dbReference type="Gene3D" id="6.10.340.10">
    <property type="match status" value="1"/>
</dbReference>
<evidence type="ECO:0000256" key="11">
    <source>
        <dbReference type="PROSITE-ProRule" id="PRU00169"/>
    </source>
</evidence>
<dbReference type="SMART" id="SM00388">
    <property type="entry name" value="HisKA"/>
    <property type="match status" value="1"/>
</dbReference>
<dbReference type="Proteomes" id="UP000321525">
    <property type="component" value="Unassembled WGS sequence"/>
</dbReference>
<keyword evidence="12" id="KW-0472">Membrane</keyword>
<reference evidence="16 18" key="1">
    <citation type="submission" date="2019-07" db="EMBL/GenBank/DDBJ databases">
        <title>Genomes of sea-ice associated Colwellia species.</title>
        <authorList>
            <person name="Bowman J.P."/>
        </authorList>
    </citation>
    <scope>NUCLEOTIDE SEQUENCE [LARGE SCALE GENOMIC DNA]</scope>
    <source>
        <strain evidence="15 17">ACAM 607</strain>
        <strain evidence="16 18">IC036</strain>
    </source>
</reference>
<keyword evidence="5" id="KW-0547">Nucleotide-binding</keyword>